<dbReference type="EMBL" id="LR862147">
    <property type="protein sequence ID" value="CAD1828763.1"/>
    <property type="molecule type" value="Genomic_DNA"/>
</dbReference>
<reference evidence="3" key="1">
    <citation type="submission" date="2020-07" db="EMBL/GenBank/DDBJ databases">
        <authorList>
            <person name="Lin J."/>
        </authorList>
    </citation>
    <scope>NUCLEOTIDE SEQUENCE</scope>
</reference>
<sequence>MGPIDPVVDHARVSKLRERMESSIRRLESSRFYRRFLSRLRGRQIQRALASVSPSSGSSIRMVVYGVGSIESYEPPRLQLALALLLRRELGPAAASLEVFDPVLSATECAAAAALGCAVIAVDERGGGRWRSRRCSTCRTARRRSTTAFSRPIGARRR</sequence>
<name>A0A6V7PDD0_ANACO</name>
<evidence type="ECO:0000259" key="2">
    <source>
        <dbReference type="Pfam" id="PF07985"/>
    </source>
</evidence>
<dbReference type="AlphaFoldDB" id="A0A6V7PDD0"/>
<evidence type="ECO:0000313" key="3">
    <source>
        <dbReference type="EMBL" id="CAD1828763.1"/>
    </source>
</evidence>
<dbReference type="InterPro" id="IPR012942">
    <property type="entry name" value="SRR1-like"/>
</dbReference>
<accession>A0A6V7PDD0</accession>
<dbReference type="GO" id="GO:0005737">
    <property type="term" value="C:cytoplasm"/>
    <property type="evidence" value="ECO:0007669"/>
    <property type="project" value="TreeGrafter"/>
</dbReference>
<gene>
    <name evidence="3" type="ORF">CB5_LOCUS11974</name>
</gene>
<dbReference type="Pfam" id="PF07985">
    <property type="entry name" value="SRR1"/>
    <property type="match status" value="1"/>
</dbReference>
<organism evidence="3">
    <name type="scientific">Ananas comosus var. bracteatus</name>
    <name type="common">red pineapple</name>
    <dbReference type="NCBI Taxonomy" id="296719"/>
    <lineage>
        <taxon>Eukaryota</taxon>
        <taxon>Viridiplantae</taxon>
        <taxon>Streptophyta</taxon>
        <taxon>Embryophyta</taxon>
        <taxon>Tracheophyta</taxon>
        <taxon>Spermatophyta</taxon>
        <taxon>Magnoliopsida</taxon>
        <taxon>Liliopsida</taxon>
        <taxon>Poales</taxon>
        <taxon>Bromeliaceae</taxon>
        <taxon>Bromelioideae</taxon>
        <taxon>Ananas</taxon>
    </lineage>
</organism>
<feature type="domain" description="SRR1-like" evidence="2">
    <location>
        <begin position="49"/>
        <end position="126"/>
    </location>
</feature>
<dbReference type="PANTHER" id="PTHR28626:SF3">
    <property type="entry name" value="SRR1-LIKE PROTEIN"/>
    <property type="match status" value="1"/>
</dbReference>
<comment type="similarity">
    <text evidence="1">Belongs to the SRR1 family.</text>
</comment>
<protein>
    <recommendedName>
        <fullName evidence="2">SRR1-like domain-containing protein</fullName>
    </recommendedName>
</protein>
<dbReference type="PANTHER" id="PTHR28626">
    <property type="entry name" value="SRR1-LIKE PROTEIN"/>
    <property type="match status" value="1"/>
</dbReference>
<dbReference type="GO" id="GO:0005634">
    <property type="term" value="C:nucleus"/>
    <property type="evidence" value="ECO:0007669"/>
    <property type="project" value="TreeGrafter"/>
</dbReference>
<proteinExistence type="inferred from homology"/>
<dbReference type="InterPro" id="IPR040044">
    <property type="entry name" value="SRR1L"/>
</dbReference>
<evidence type="ECO:0000256" key="1">
    <source>
        <dbReference type="ARBA" id="ARBA00009856"/>
    </source>
</evidence>